<accession>A1B3H5</accession>
<proteinExistence type="predicted"/>
<dbReference type="OrthoDB" id="7778779at2"/>
<dbReference type="GeneID" id="93450380"/>
<dbReference type="Pfam" id="PF07030">
    <property type="entry name" value="Phage_Mu_Gp36"/>
    <property type="match status" value="1"/>
</dbReference>
<keyword evidence="2" id="KW-1185">Reference proteome</keyword>
<dbReference type="InterPro" id="IPR009752">
    <property type="entry name" value="Phage_Mu_GpJ"/>
</dbReference>
<dbReference type="STRING" id="318586.Pden_1977"/>
<dbReference type="HOGENOM" id="CLU_2131032_0_0_5"/>
<organism evidence="1 2">
    <name type="scientific">Paracoccus denitrificans (strain Pd 1222)</name>
    <dbReference type="NCBI Taxonomy" id="318586"/>
    <lineage>
        <taxon>Bacteria</taxon>
        <taxon>Pseudomonadati</taxon>
        <taxon>Pseudomonadota</taxon>
        <taxon>Alphaproteobacteria</taxon>
        <taxon>Rhodobacterales</taxon>
        <taxon>Paracoccaceae</taxon>
        <taxon>Paracoccus</taxon>
    </lineage>
</organism>
<dbReference type="RefSeq" id="WP_011748266.1">
    <property type="nucleotide sequence ID" value="NC_008686.1"/>
</dbReference>
<reference evidence="2" key="1">
    <citation type="submission" date="2006-12" db="EMBL/GenBank/DDBJ databases">
        <title>Complete sequence of chromosome 1 of Paracoccus denitrificans PD1222.</title>
        <authorList>
            <person name="Copeland A."/>
            <person name="Lucas S."/>
            <person name="Lapidus A."/>
            <person name="Barry K."/>
            <person name="Detter J.C."/>
            <person name="Glavina del Rio T."/>
            <person name="Hammon N."/>
            <person name="Israni S."/>
            <person name="Dalin E."/>
            <person name="Tice H."/>
            <person name="Pitluck S."/>
            <person name="Munk A.C."/>
            <person name="Brettin T."/>
            <person name="Bruce D."/>
            <person name="Han C."/>
            <person name="Tapia R."/>
            <person name="Gilna P."/>
            <person name="Schmutz J."/>
            <person name="Larimer F."/>
            <person name="Land M."/>
            <person name="Hauser L."/>
            <person name="Kyrpides N."/>
            <person name="Lykidis A."/>
            <person name="Spiro S."/>
            <person name="Richardson D.J."/>
            <person name="Moir J.W.B."/>
            <person name="Ferguson S.J."/>
            <person name="van Spanning R.J.M."/>
            <person name="Richardson P."/>
        </authorList>
    </citation>
    <scope>NUCLEOTIDE SEQUENCE [LARGE SCALE GENOMIC DNA]</scope>
    <source>
        <strain evidence="2">Pd 1222</strain>
    </source>
</reference>
<dbReference type="EnsemblBacteria" id="ABL70069">
    <property type="protein sequence ID" value="ABL70069"/>
    <property type="gene ID" value="Pden_1977"/>
</dbReference>
<dbReference type="AlphaFoldDB" id="A1B3H5"/>
<evidence type="ECO:0000313" key="2">
    <source>
        <dbReference type="Proteomes" id="UP000000361"/>
    </source>
</evidence>
<name>A1B3H5_PARDP</name>
<dbReference type="Proteomes" id="UP000000361">
    <property type="component" value="Chromosome 1"/>
</dbReference>
<dbReference type="EMBL" id="CP000489">
    <property type="protein sequence ID" value="ABL70069.1"/>
    <property type="molecule type" value="Genomic_DNA"/>
</dbReference>
<dbReference type="eggNOG" id="COG4387">
    <property type="taxonomic scope" value="Bacteria"/>
</dbReference>
<gene>
    <name evidence="1" type="ordered locus">Pden_1977</name>
</gene>
<evidence type="ECO:0000313" key="1">
    <source>
        <dbReference type="EMBL" id="ABL70069.1"/>
    </source>
</evidence>
<protein>
    <submittedName>
        <fullName evidence="1">Uncharacterized protein</fullName>
    </submittedName>
</protein>
<sequence>MPYASVDQLKEVIPARDLELLTDFEHSGEPSDTRLQRALVDATAEINGYIAKVVKRPLADLQTRRGSEGRFYAELNWGHAISRHLSKASLYQVAHSVRSIPTAELLDGRRITH</sequence>
<dbReference type="KEGG" id="pde:Pden_1977"/>